<reference evidence="2" key="1">
    <citation type="submission" date="2023-07" db="EMBL/GenBank/DDBJ databases">
        <authorList>
            <person name="Luz R."/>
            <person name="Cordeiro R."/>
            <person name="Fonseca A."/>
            <person name="Goncalves V."/>
        </authorList>
    </citation>
    <scope>NUCLEOTIDE SEQUENCE [LARGE SCALE GENOMIC DNA]</scope>
    <source>
        <strain evidence="2">BACA0444</strain>
    </source>
</reference>
<dbReference type="Proteomes" id="UP001268256">
    <property type="component" value="Unassembled WGS sequence"/>
</dbReference>
<gene>
    <name evidence="1" type="ORF">RIF25_03370</name>
</gene>
<keyword evidence="2" id="KW-1185">Reference proteome</keyword>
<dbReference type="RefSeq" id="WP_322877144.1">
    <property type="nucleotide sequence ID" value="NZ_JAVMIP010000002.1"/>
</dbReference>
<dbReference type="EMBL" id="JAVMIP010000002">
    <property type="protein sequence ID" value="MDS3859841.1"/>
    <property type="molecule type" value="Genomic_DNA"/>
</dbReference>
<dbReference type="AlphaFoldDB" id="A0AAE4JVC3"/>
<proteinExistence type="predicted"/>
<organism evidence="1 2">
    <name type="scientific">Pseudocalidococcus azoricus BACA0444</name>
    <dbReference type="NCBI Taxonomy" id="2918990"/>
    <lineage>
        <taxon>Bacteria</taxon>
        <taxon>Bacillati</taxon>
        <taxon>Cyanobacteriota</taxon>
        <taxon>Cyanophyceae</taxon>
        <taxon>Acaryochloridales</taxon>
        <taxon>Thermosynechococcaceae</taxon>
        <taxon>Pseudocalidococcus</taxon>
        <taxon>Pseudocalidococcus azoricus</taxon>
    </lineage>
</organism>
<evidence type="ECO:0000313" key="1">
    <source>
        <dbReference type="EMBL" id="MDS3859841.1"/>
    </source>
</evidence>
<sequence>MPRIQPSFAVGETLYFRSEPFVIAALRQEVVLVKSLQRQELCWVVPQQDLLKYFRRAVSQ</sequence>
<protein>
    <submittedName>
        <fullName evidence="1">Uncharacterized protein</fullName>
    </submittedName>
</protein>
<name>A0AAE4JVC3_9CYAN</name>
<accession>A0AAE4JVC3</accession>
<evidence type="ECO:0000313" key="2">
    <source>
        <dbReference type="Proteomes" id="UP001268256"/>
    </source>
</evidence>
<comment type="caution">
    <text evidence="1">The sequence shown here is derived from an EMBL/GenBank/DDBJ whole genome shotgun (WGS) entry which is preliminary data.</text>
</comment>